<evidence type="ECO:0000313" key="2">
    <source>
        <dbReference type="EMBL" id="RHF57646.1"/>
    </source>
</evidence>
<evidence type="ECO:0000313" key="3">
    <source>
        <dbReference type="Proteomes" id="UP000284902"/>
    </source>
</evidence>
<dbReference type="Gene3D" id="3.90.550.20">
    <property type="match status" value="1"/>
</dbReference>
<dbReference type="InterPro" id="IPR051706">
    <property type="entry name" value="Glycosyltransferase_domain"/>
</dbReference>
<name>A0A414P1P7_9FIRM</name>
<dbReference type="GO" id="GO:0000030">
    <property type="term" value="F:mannosyltransferase activity"/>
    <property type="evidence" value="ECO:0007669"/>
    <property type="project" value="TreeGrafter"/>
</dbReference>
<dbReference type="EMBL" id="QRHG01000040">
    <property type="protein sequence ID" value="RHF57646.1"/>
    <property type="molecule type" value="Genomic_DNA"/>
</dbReference>
<evidence type="ECO:0000256" key="1">
    <source>
        <dbReference type="ARBA" id="ARBA00022679"/>
    </source>
</evidence>
<dbReference type="InterPro" id="IPR029044">
    <property type="entry name" value="Nucleotide-diphossugar_trans"/>
</dbReference>
<keyword evidence="1 2" id="KW-0808">Transferase</keyword>
<dbReference type="RefSeq" id="WP_118213172.1">
    <property type="nucleotide sequence ID" value="NZ_JBKTKT010000007.1"/>
</dbReference>
<organism evidence="2 3">
    <name type="scientific">[Ruminococcus] lactaris</name>
    <dbReference type="NCBI Taxonomy" id="46228"/>
    <lineage>
        <taxon>Bacteria</taxon>
        <taxon>Bacillati</taxon>
        <taxon>Bacillota</taxon>
        <taxon>Clostridia</taxon>
        <taxon>Lachnospirales</taxon>
        <taxon>Lachnospiraceae</taxon>
        <taxon>Mediterraneibacter</taxon>
    </lineage>
</organism>
<dbReference type="SUPFAM" id="SSF53448">
    <property type="entry name" value="Nucleotide-diphospho-sugar transferases"/>
    <property type="match status" value="1"/>
</dbReference>
<protein>
    <submittedName>
        <fullName evidence="2">Glycosyl transferase</fullName>
    </submittedName>
</protein>
<dbReference type="AlphaFoldDB" id="A0A414P1P7"/>
<dbReference type="GO" id="GO:0051999">
    <property type="term" value="P:mannosyl-inositol phosphorylceramide biosynthetic process"/>
    <property type="evidence" value="ECO:0007669"/>
    <property type="project" value="TreeGrafter"/>
</dbReference>
<dbReference type="PANTHER" id="PTHR32385:SF15">
    <property type="entry name" value="INOSITOL PHOSPHOCERAMIDE MANNOSYLTRANSFERASE 1"/>
    <property type="match status" value="1"/>
</dbReference>
<sequence length="248" mass="29099">MIPKKIHYCWFGRNELPETAKKCIDSWKKYFPEYEIIQWNEDNYDVRKNNYIREAYEKKKYAFVSDYARFDVLYRHGGLYFDTDVEVIKSFDDILNQGSYMGCEIDGNDCKNYSILVNPGLGMAAPAGLELYKEILDYYDKQKFCDADGSINTTTVVTRTTQILLERGLKNTSEIQQIGQIVIYPKEFFNPRNNNTGVLQKTNNTHSIHWYAQSWVSSKERLKSKITRPIHRIFGEDCFGKIKKVLKK</sequence>
<accession>A0A414P1P7</accession>
<dbReference type="PANTHER" id="PTHR32385">
    <property type="entry name" value="MANNOSYL PHOSPHORYLINOSITOL CERAMIDE SYNTHASE"/>
    <property type="match status" value="1"/>
</dbReference>
<proteinExistence type="predicted"/>
<comment type="caution">
    <text evidence="2">The sequence shown here is derived from an EMBL/GenBank/DDBJ whole genome shotgun (WGS) entry which is preliminary data.</text>
</comment>
<reference evidence="2 3" key="1">
    <citation type="submission" date="2018-08" db="EMBL/GenBank/DDBJ databases">
        <title>A genome reference for cultivated species of the human gut microbiota.</title>
        <authorList>
            <person name="Zou Y."/>
            <person name="Xue W."/>
            <person name="Luo G."/>
        </authorList>
    </citation>
    <scope>NUCLEOTIDE SEQUENCE [LARGE SCALE GENOMIC DNA]</scope>
    <source>
        <strain evidence="2 3">AM25-1LB</strain>
    </source>
</reference>
<dbReference type="Proteomes" id="UP000284902">
    <property type="component" value="Unassembled WGS sequence"/>
</dbReference>
<dbReference type="InterPro" id="IPR007577">
    <property type="entry name" value="GlycoTrfase_DXD_sugar-bd_CS"/>
</dbReference>
<dbReference type="Pfam" id="PF04488">
    <property type="entry name" value="Gly_transf_sug"/>
    <property type="match status" value="1"/>
</dbReference>
<gene>
    <name evidence="2" type="ORF">DW672_11755</name>
</gene>
<dbReference type="GO" id="GO:0016020">
    <property type="term" value="C:membrane"/>
    <property type="evidence" value="ECO:0007669"/>
    <property type="project" value="GOC"/>
</dbReference>